<dbReference type="AlphaFoldDB" id="A0A844H4J8"/>
<dbReference type="InterPro" id="IPR008920">
    <property type="entry name" value="TF_FadR/GntR_C"/>
</dbReference>
<gene>
    <name evidence="6" type="ORF">GL279_14410</name>
</gene>
<keyword evidence="3" id="KW-0804">Transcription</keyword>
<organism evidence="6 7">
    <name type="scientific">Paracoccus limosus</name>
    <dbReference type="NCBI Taxonomy" id="913252"/>
    <lineage>
        <taxon>Bacteria</taxon>
        <taxon>Pseudomonadati</taxon>
        <taxon>Pseudomonadota</taxon>
        <taxon>Alphaproteobacteria</taxon>
        <taxon>Rhodobacterales</taxon>
        <taxon>Paracoccaceae</taxon>
        <taxon>Paracoccus</taxon>
    </lineage>
</organism>
<dbReference type="Proteomes" id="UP000442533">
    <property type="component" value="Unassembled WGS sequence"/>
</dbReference>
<dbReference type="PROSITE" id="PS50949">
    <property type="entry name" value="HTH_GNTR"/>
    <property type="match status" value="1"/>
</dbReference>
<dbReference type="GO" id="GO:0003700">
    <property type="term" value="F:DNA-binding transcription factor activity"/>
    <property type="evidence" value="ECO:0007669"/>
    <property type="project" value="InterPro"/>
</dbReference>
<dbReference type="SMART" id="SM00345">
    <property type="entry name" value="HTH_GNTR"/>
    <property type="match status" value="1"/>
</dbReference>
<evidence type="ECO:0000259" key="5">
    <source>
        <dbReference type="PROSITE" id="PS50949"/>
    </source>
</evidence>
<dbReference type="SMART" id="SM00895">
    <property type="entry name" value="FCD"/>
    <property type="match status" value="1"/>
</dbReference>
<dbReference type="EMBL" id="WMIF01000022">
    <property type="protein sequence ID" value="MTH35796.1"/>
    <property type="molecule type" value="Genomic_DNA"/>
</dbReference>
<accession>A0A844H4J8</accession>
<dbReference type="InterPro" id="IPR036390">
    <property type="entry name" value="WH_DNA-bd_sf"/>
</dbReference>
<protein>
    <submittedName>
        <fullName evidence="6">FCD domain-containing protein</fullName>
    </submittedName>
</protein>
<dbReference type="PANTHER" id="PTHR43537">
    <property type="entry name" value="TRANSCRIPTIONAL REGULATOR, GNTR FAMILY"/>
    <property type="match status" value="1"/>
</dbReference>
<keyword evidence="2" id="KW-0238">DNA-binding</keyword>
<dbReference type="InterPro" id="IPR036388">
    <property type="entry name" value="WH-like_DNA-bd_sf"/>
</dbReference>
<evidence type="ECO:0000256" key="4">
    <source>
        <dbReference type="SAM" id="MobiDB-lite"/>
    </source>
</evidence>
<comment type="caution">
    <text evidence="6">The sequence shown here is derived from an EMBL/GenBank/DDBJ whole genome shotgun (WGS) entry which is preliminary data.</text>
</comment>
<dbReference type="Gene3D" id="1.20.120.530">
    <property type="entry name" value="GntR ligand-binding domain-like"/>
    <property type="match status" value="1"/>
</dbReference>
<dbReference type="GO" id="GO:0003677">
    <property type="term" value="F:DNA binding"/>
    <property type="evidence" value="ECO:0007669"/>
    <property type="project" value="UniProtKB-KW"/>
</dbReference>
<dbReference type="Pfam" id="PF07729">
    <property type="entry name" value="FCD"/>
    <property type="match status" value="1"/>
</dbReference>
<feature type="region of interest" description="Disordered" evidence="4">
    <location>
        <begin position="77"/>
        <end position="103"/>
    </location>
</feature>
<reference evidence="6 7" key="1">
    <citation type="submission" date="2019-11" db="EMBL/GenBank/DDBJ databases">
        <authorList>
            <person name="Dong K."/>
        </authorList>
    </citation>
    <scope>NUCLEOTIDE SEQUENCE [LARGE SCALE GENOMIC DNA]</scope>
    <source>
        <strain evidence="6 7">JCM 17370</strain>
    </source>
</reference>
<evidence type="ECO:0000256" key="2">
    <source>
        <dbReference type="ARBA" id="ARBA00023125"/>
    </source>
</evidence>
<dbReference type="PANTHER" id="PTHR43537:SF5">
    <property type="entry name" value="UXU OPERON TRANSCRIPTIONAL REGULATOR"/>
    <property type="match status" value="1"/>
</dbReference>
<evidence type="ECO:0000256" key="3">
    <source>
        <dbReference type="ARBA" id="ARBA00023163"/>
    </source>
</evidence>
<dbReference type="Gene3D" id="1.10.10.10">
    <property type="entry name" value="Winged helix-like DNA-binding domain superfamily/Winged helix DNA-binding domain"/>
    <property type="match status" value="2"/>
</dbReference>
<evidence type="ECO:0000313" key="6">
    <source>
        <dbReference type="EMBL" id="MTH35796.1"/>
    </source>
</evidence>
<evidence type="ECO:0000256" key="1">
    <source>
        <dbReference type="ARBA" id="ARBA00023015"/>
    </source>
</evidence>
<dbReference type="SUPFAM" id="SSF48008">
    <property type="entry name" value="GntR ligand-binding domain-like"/>
    <property type="match status" value="1"/>
</dbReference>
<keyword evidence="7" id="KW-1185">Reference proteome</keyword>
<feature type="domain" description="HTH gntR-type" evidence="5">
    <location>
        <begin position="12"/>
        <end position="79"/>
    </location>
</feature>
<keyword evidence="1" id="KW-0805">Transcription regulation</keyword>
<proteinExistence type="predicted"/>
<dbReference type="SUPFAM" id="SSF46785">
    <property type="entry name" value="Winged helix' DNA-binding domain"/>
    <property type="match status" value="2"/>
</dbReference>
<dbReference type="Pfam" id="PF00392">
    <property type="entry name" value="GntR"/>
    <property type="match status" value="1"/>
</dbReference>
<evidence type="ECO:0000313" key="7">
    <source>
        <dbReference type="Proteomes" id="UP000442533"/>
    </source>
</evidence>
<sequence length="328" mass="36009">MPTQPPSPGIAPRLYQLAAEALAREIASGALRDGAPLTQPGIARRFGISRAPARQALEALEAQGLLSRSVAGRYHVCSPPPLPATSPAPGPQRQPQRLAPRSSSDMLYPEVEMAVIARAALGDWRLNEAVLARHYGTSRTVAREIAARLHQRGIIRKDGSGRWIAPALSAASMHELYELRWILEPLAMERAAPHLPACFLDRMAAELRAAKAPDAARDGALLDQLEQRLHVELLGHCGNVALMRAIAVPQAILVAHHYLYQWTLDLFGTEPFLDEHLEIVEHLRQGDIARAKAALVAHLRISRRRALLRIEAMQDMPAPAPLPWIARL</sequence>
<dbReference type="RefSeq" id="WP_155065339.1">
    <property type="nucleotide sequence ID" value="NZ_WMIF01000022.1"/>
</dbReference>
<dbReference type="InterPro" id="IPR011711">
    <property type="entry name" value="GntR_C"/>
</dbReference>
<feature type="compositionally biased region" description="Pro residues" evidence="4">
    <location>
        <begin position="78"/>
        <end position="92"/>
    </location>
</feature>
<dbReference type="InterPro" id="IPR000524">
    <property type="entry name" value="Tscrpt_reg_HTH_GntR"/>
</dbReference>
<dbReference type="OrthoDB" id="8066003at2"/>
<name>A0A844H4J8_9RHOB</name>